<dbReference type="EMBL" id="JABCKI010001205">
    <property type="protein sequence ID" value="KAG5649301.1"/>
    <property type="molecule type" value="Genomic_DNA"/>
</dbReference>
<organism evidence="3 4">
    <name type="scientific">Sphagnurus paluster</name>
    <dbReference type="NCBI Taxonomy" id="117069"/>
    <lineage>
        <taxon>Eukaryota</taxon>
        <taxon>Fungi</taxon>
        <taxon>Dikarya</taxon>
        <taxon>Basidiomycota</taxon>
        <taxon>Agaricomycotina</taxon>
        <taxon>Agaricomycetes</taxon>
        <taxon>Agaricomycetidae</taxon>
        <taxon>Agaricales</taxon>
        <taxon>Tricholomatineae</taxon>
        <taxon>Lyophyllaceae</taxon>
        <taxon>Sphagnurus</taxon>
    </lineage>
</organism>
<dbReference type="GO" id="GO:0005524">
    <property type="term" value="F:ATP binding"/>
    <property type="evidence" value="ECO:0007669"/>
    <property type="project" value="InterPro"/>
</dbReference>
<dbReference type="AlphaFoldDB" id="A0A9P7KEM3"/>
<reference evidence="3" key="2">
    <citation type="submission" date="2021-10" db="EMBL/GenBank/DDBJ databases">
        <title>Phylogenomics reveals ancestral predisposition of the termite-cultivated fungus Termitomyces towards a domesticated lifestyle.</title>
        <authorList>
            <person name="Auxier B."/>
            <person name="Grum-Grzhimaylo A."/>
            <person name="Cardenas M.E."/>
            <person name="Lodge J.D."/>
            <person name="Laessoe T."/>
            <person name="Pedersen O."/>
            <person name="Smith M.E."/>
            <person name="Kuyper T.W."/>
            <person name="Franco-Molano E.A."/>
            <person name="Baroni T.J."/>
            <person name="Aanen D.K."/>
        </authorList>
    </citation>
    <scope>NUCLEOTIDE SEQUENCE</scope>
    <source>
        <strain evidence="3">D49</strain>
    </source>
</reference>
<feature type="compositionally biased region" description="Acidic residues" evidence="1">
    <location>
        <begin position="123"/>
        <end position="138"/>
    </location>
</feature>
<feature type="domain" description="Protein kinase" evidence="2">
    <location>
        <begin position="41"/>
        <end position="327"/>
    </location>
</feature>
<dbReference type="Gene3D" id="1.10.510.10">
    <property type="entry name" value="Transferase(Phosphotransferase) domain 1"/>
    <property type="match status" value="1"/>
</dbReference>
<evidence type="ECO:0000313" key="4">
    <source>
        <dbReference type="Proteomes" id="UP000717328"/>
    </source>
</evidence>
<keyword evidence="4" id="KW-1185">Reference proteome</keyword>
<dbReference type="OrthoDB" id="3257280at2759"/>
<dbReference type="PROSITE" id="PS50011">
    <property type="entry name" value="PROTEIN_KINASE_DOM"/>
    <property type="match status" value="1"/>
</dbReference>
<evidence type="ECO:0000259" key="2">
    <source>
        <dbReference type="PROSITE" id="PS50011"/>
    </source>
</evidence>
<gene>
    <name evidence="3" type="ORF">H0H81_004768</name>
</gene>
<feature type="region of interest" description="Disordered" evidence="1">
    <location>
        <begin position="108"/>
        <end position="142"/>
    </location>
</feature>
<comment type="caution">
    <text evidence="3">The sequence shown here is derived from an EMBL/GenBank/DDBJ whole genome shotgun (WGS) entry which is preliminary data.</text>
</comment>
<sequence>ILAVIDTSLTVNIVILETKNGSSRIERGDNPPEEIIYPDVPEVLATLPRDSISMLLECPRQIYHFRVTLVTLENDAQATWYAFKRYMRPSEEQSVDLLLEEITVRVEDPAEAGDSSQTRDLTVDEGDNFNDALEDEGPTDPRQVTLASKLSSVTTTTSGLAHVAGGSFTCKLSWPLKLTWAIEATSGVVDLHASGGAGCDIKIENILLGRDGRLKLIDVAPQIGITERYAAPDAYKTWSKNLENPPLFEAPTDVFALGLVLWQITEEVSRFERPWQELQNSPRVVWGTRPDGTPQWYRDLVESCLEDNPKNRPTAKEILDVLKSAHD</sequence>
<dbReference type="InterPro" id="IPR051681">
    <property type="entry name" value="Ser/Thr_Kinases-Pseudokinases"/>
</dbReference>
<dbReference type="PANTHER" id="PTHR44329:SF289">
    <property type="entry name" value="SERINE_THREONINE-PROTEIN KINASE VIK"/>
    <property type="match status" value="1"/>
</dbReference>
<dbReference type="SMART" id="SM00220">
    <property type="entry name" value="S_TKc"/>
    <property type="match status" value="1"/>
</dbReference>
<name>A0A9P7KEM3_9AGAR</name>
<evidence type="ECO:0000256" key="1">
    <source>
        <dbReference type="SAM" id="MobiDB-lite"/>
    </source>
</evidence>
<accession>A0A9P7KEM3</accession>
<reference evidence="3" key="1">
    <citation type="submission" date="2021-02" db="EMBL/GenBank/DDBJ databases">
        <authorList>
            <person name="Nieuwenhuis M."/>
            <person name="Van De Peppel L.J.J."/>
        </authorList>
    </citation>
    <scope>NUCLEOTIDE SEQUENCE</scope>
    <source>
        <strain evidence="3">D49</strain>
    </source>
</reference>
<proteinExistence type="predicted"/>
<evidence type="ECO:0000313" key="3">
    <source>
        <dbReference type="EMBL" id="KAG5649301.1"/>
    </source>
</evidence>
<dbReference type="SUPFAM" id="SSF56112">
    <property type="entry name" value="Protein kinase-like (PK-like)"/>
    <property type="match status" value="1"/>
</dbReference>
<dbReference type="InterPro" id="IPR011009">
    <property type="entry name" value="Kinase-like_dom_sf"/>
</dbReference>
<dbReference type="Pfam" id="PF00069">
    <property type="entry name" value="Pkinase"/>
    <property type="match status" value="1"/>
</dbReference>
<dbReference type="Proteomes" id="UP000717328">
    <property type="component" value="Unassembled WGS sequence"/>
</dbReference>
<feature type="non-terminal residue" evidence="3">
    <location>
        <position position="327"/>
    </location>
</feature>
<protein>
    <recommendedName>
        <fullName evidence="2">Protein kinase domain-containing protein</fullName>
    </recommendedName>
</protein>
<dbReference type="InterPro" id="IPR000719">
    <property type="entry name" value="Prot_kinase_dom"/>
</dbReference>
<dbReference type="PANTHER" id="PTHR44329">
    <property type="entry name" value="SERINE/THREONINE-PROTEIN KINASE TNNI3K-RELATED"/>
    <property type="match status" value="1"/>
</dbReference>
<dbReference type="GO" id="GO:0004674">
    <property type="term" value="F:protein serine/threonine kinase activity"/>
    <property type="evidence" value="ECO:0007669"/>
    <property type="project" value="TreeGrafter"/>
</dbReference>